<name>A0A2T9YFF4_9FUNG</name>
<dbReference type="EMBL" id="MBFR01000225">
    <property type="protein sequence ID" value="PVU91004.1"/>
    <property type="molecule type" value="Genomic_DNA"/>
</dbReference>
<dbReference type="GO" id="GO:0030892">
    <property type="term" value="C:mitotic cohesin complex"/>
    <property type="evidence" value="ECO:0007669"/>
    <property type="project" value="TreeGrafter"/>
</dbReference>
<feature type="domain" description="Rad21/Rec8-like protein N-terminal" evidence="5">
    <location>
        <begin position="1"/>
        <end position="101"/>
    </location>
</feature>
<dbReference type="OrthoDB" id="10071381at2759"/>
<keyword evidence="7" id="KW-1185">Reference proteome</keyword>
<evidence type="ECO:0000313" key="7">
    <source>
        <dbReference type="Proteomes" id="UP000245383"/>
    </source>
</evidence>
<organism evidence="6 7">
    <name type="scientific">Smittium simulii</name>
    <dbReference type="NCBI Taxonomy" id="133385"/>
    <lineage>
        <taxon>Eukaryota</taxon>
        <taxon>Fungi</taxon>
        <taxon>Fungi incertae sedis</taxon>
        <taxon>Zoopagomycota</taxon>
        <taxon>Kickxellomycotina</taxon>
        <taxon>Harpellomycetes</taxon>
        <taxon>Harpellales</taxon>
        <taxon>Legeriomycetaceae</taxon>
        <taxon>Smittium</taxon>
    </lineage>
</organism>
<evidence type="ECO:0000259" key="5">
    <source>
        <dbReference type="Pfam" id="PF04825"/>
    </source>
</evidence>
<dbReference type="InterPro" id="IPR006909">
    <property type="entry name" value="Rad21/Rec8_C_eu"/>
</dbReference>
<evidence type="ECO:0000256" key="2">
    <source>
        <dbReference type="ARBA" id="ARBA00009870"/>
    </source>
</evidence>
<dbReference type="PANTHER" id="PTHR12585:SF69">
    <property type="entry name" value="FI11703P"/>
    <property type="match status" value="1"/>
</dbReference>
<dbReference type="InterPro" id="IPR006910">
    <property type="entry name" value="Rad21_Rec8_N"/>
</dbReference>
<evidence type="ECO:0000256" key="1">
    <source>
        <dbReference type="ARBA" id="ARBA00004123"/>
    </source>
</evidence>
<proteinExistence type="inferred from homology"/>
<dbReference type="Pfam" id="PF04824">
    <property type="entry name" value="Rad21_Rec8"/>
    <property type="match status" value="1"/>
</dbReference>
<sequence length="663" mass="73069">MFFSDTVLLKKGPLAKVWLAAHLEKKMNKAQFIQTSIVNSVSTLISSSQPPLALRLSGQLLLGMARIYSRKAKYLLEDCTEALLKIRMAFRAGGVDLIEATVAQRNAITLPEALTEFDVQLPNARSALYLQDIDFLQLNHNLDDNIFGKNIVDNAYNNVSALRDITLPDESMDASMIARRAVDPGVAHFGEELLGHDDGFNFNFGDDWLNEPGSAIGSAIKQPLDGSNMDIEVARRASLLNFNEPSIFDGVSDLKFDEKGNTIDQKSFLSNNLENFPSISIGNLGFGDGSEIPKNDLFGVFGAGMQFENSMGLVPNLQLDELGWDQAEADILLNPHADDILAAQKKKRKRDATLDLVDEETIYPISKLRETFLDPSSLLLPPTYLPIISNSHNASDFNGGAMDKLFGIPDELDQLFEHKKLLPVEYLIAAQRNFFESSNKLDGSQLVPGEVSMQSGWDGLFEPGSGIGIDTELRIPGDSEEFKIDEDSLNFDEAPMVLADGSIMIPEEAKQLTAADITFGDTEFDLQLKSIMDNTDVAVDKSVDAVPLFSETTQTQQSESILKHKDDSGLSGLGFSKTTIEAVNILNKKSVELYPKISLKNTPDIQPVLQFNDVTANAPKTDIVKMFFEVLVLKSQGFIDTEQEKPFGDIQIKPLQKLYQAAQ</sequence>
<dbReference type="Pfam" id="PF04825">
    <property type="entry name" value="Rad21_Rec8_N"/>
    <property type="match status" value="1"/>
</dbReference>
<feature type="domain" description="Rad21/Rec8-like protein C-terminal eukaryotic" evidence="4">
    <location>
        <begin position="609"/>
        <end position="655"/>
    </location>
</feature>
<comment type="similarity">
    <text evidence="2">Belongs to the rad21 family.</text>
</comment>
<dbReference type="Gene3D" id="1.10.10.580">
    <property type="entry name" value="Structural maintenance of chromosome 1. Chain E"/>
    <property type="match status" value="1"/>
</dbReference>
<dbReference type="InterPro" id="IPR023093">
    <property type="entry name" value="ScpA-like_C"/>
</dbReference>
<dbReference type="GO" id="GO:0003682">
    <property type="term" value="F:chromatin binding"/>
    <property type="evidence" value="ECO:0007669"/>
    <property type="project" value="TreeGrafter"/>
</dbReference>
<keyword evidence="3" id="KW-0539">Nucleus</keyword>
<protein>
    <recommendedName>
        <fullName evidence="8">Rad21/Rec8-like protein N-terminal domain-containing protein</fullName>
    </recommendedName>
</protein>
<comment type="caution">
    <text evidence="6">The sequence shown here is derived from an EMBL/GenBank/DDBJ whole genome shotgun (WGS) entry which is preliminary data.</text>
</comment>
<comment type="subcellular location">
    <subcellularLocation>
        <location evidence="1">Nucleus</location>
    </subcellularLocation>
</comment>
<evidence type="ECO:0000259" key="4">
    <source>
        <dbReference type="Pfam" id="PF04824"/>
    </source>
</evidence>
<dbReference type="SUPFAM" id="SSF46785">
    <property type="entry name" value="Winged helix' DNA-binding domain"/>
    <property type="match status" value="1"/>
</dbReference>
<evidence type="ECO:0008006" key="8">
    <source>
        <dbReference type="Google" id="ProtNLM"/>
    </source>
</evidence>
<dbReference type="GO" id="GO:0007064">
    <property type="term" value="P:mitotic sister chromatid cohesion"/>
    <property type="evidence" value="ECO:0007669"/>
    <property type="project" value="TreeGrafter"/>
</dbReference>
<dbReference type="STRING" id="133385.A0A2T9YFF4"/>
<evidence type="ECO:0000256" key="3">
    <source>
        <dbReference type="ARBA" id="ARBA00023242"/>
    </source>
</evidence>
<dbReference type="PANTHER" id="PTHR12585">
    <property type="entry name" value="SCC1 / RAD21 FAMILY MEMBER"/>
    <property type="match status" value="1"/>
</dbReference>
<gene>
    <name evidence="6" type="ORF">BB561_004604</name>
</gene>
<dbReference type="GO" id="GO:0005634">
    <property type="term" value="C:nucleus"/>
    <property type="evidence" value="ECO:0007669"/>
    <property type="project" value="UniProtKB-SubCell"/>
</dbReference>
<dbReference type="Proteomes" id="UP000245383">
    <property type="component" value="Unassembled WGS sequence"/>
</dbReference>
<dbReference type="AlphaFoldDB" id="A0A2T9YFF4"/>
<accession>A0A2T9YFF4</accession>
<dbReference type="GO" id="GO:1990414">
    <property type="term" value="P:replication-born double-strand break repair via sister chromatid exchange"/>
    <property type="evidence" value="ECO:0007669"/>
    <property type="project" value="TreeGrafter"/>
</dbReference>
<evidence type="ECO:0000313" key="6">
    <source>
        <dbReference type="EMBL" id="PVU91004.1"/>
    </source>
</evidence>
<reference evidence="6 7" key="1">
    <citation type="journal article" date="2018" name="MBio">
        <title>Comparative Genomics Reveals the Core Gene Toolbox for the Fungus-Insect Symbiosis.</title>
        <authorList>
            <person name="Wang Y."/>
            <person name="Stata M."/>
            <person name="Wang W."/>
            <person name="Stajich J.E."/>
            <person name="White M.M."/>
            <person name="Moncalvo J.M."/>
        </authorList>
    </citation>
    <scope>NUCLEOTIDE SEQUENCE [LARGE SCALE GENOMIC DNA]</scope>
    <source>
        <strain evidence="6 7">SWE-8-4</strain>
    </source>
</reference>
<dbReference type="InterPro" id="IPR036390">
    <property type="entry name" value="WH_DNA-bd_sf"/>
</dbReference>
<dbReference type="InterPro" id="IPR039781">
    <property type="entry name" value="Rad21/Rec8-like"/>
</dbReference>